<evidence type="ECO:0000256" key="3">
    <source>
        <dbReference type="ARBA" id="ARBA00023082"/>
    </source>
</evidence>
<dbReference type="InterPro" id="IPR007627">
    <property type="entry name" value="RNA_pol_sigma70_r2"/>
</dbReference>
<dbReference type="Pfam" id="PF04545">
    <property type="entry name" value="Sigma70_r4"/>
    <property type="match status" value="1"/>
</dbReference>
<dbReference type="InterPro" id="IPR000792">
    <property type="entry name" value="Tscrpt_reg_LuxR_C"/>
</dbReference>
<name>A0A4Q4Z5F8_9ACTN</name>
<protein>
    <submittedName>
        <fullName evidence="7">SigE family RNA polymerase sigma factor</fullName>
    </submittedName>
</protein>
<keyword evidence="2" id="KW-0805">Transcription regulation</keyword>
<dbReference type="InterPro" id="IPR014325">
    <property type="entry name" value="RNA_pol_sigma-E_actinobac"/>
</dbReference>
<evidence type="ECO:0000256" key="4">
    <source>
        <dbReference type="ARBA" id="ARBA00023125"/>
    </source>
</evidence>
<dbReference type="PANTHER" id="PTHR43133">
    <property type="entry name" value="RNA POLYMERASE ECF-TYPE SIGMA FACTO"/>
    <property type="match status" value="1"/>
</dbReference>
<comment type="similarity">
    <text evidence="1">Belongs to the sigma-70 factor family. ECF subfamily.</text>
</comment>
<evidence type="ECO:0000256" key="2">
    <source>
        <dbReference type="ARBA" id="ARBA00023015"/>
    </source>
</evidence>
<dbReference type="InterPro" id="IPR036388">
    <property type="entry name" value="WH-like_DNA-bd_sf"/>
</dbReference>
<dbReference type="CDD" id="cd06171">
    <property type="entry name" value="Sigma70_r4"/>
    <property type="match status" value="1"/>
</dbReference>
<accession>A0A4Q4Z5F8</accession>
<dbReference type="InterPro" id="IPR013324">
    <property type="entry name" value="RNA_pol_sigma_r3/r4-like"/>
</dbReference>
<dbReference type="Proteomes" id="UP000295198">
    <property type="component" value="Unassembled WGS sequence"/>
</dbReference>
<dbReference type="Gene3D" id="1.10.10.10">
    <property type="entry name" value="Winged helix-like DNA-binding domain superfamily/Winged helix DNA-binding domain"/>
    <property type="match status" value="1"/>
</dbReference>
<reference evidence="7 8" key="1">
    <citation type="submission" date="2019-01" db="EMBL/GenBank/DDBJ databases">
        <title>Nocardioides guangzhouensis sp. nov., an actinobacterium isolated from soil.</title>
        <authorList>
            <person name="Fu Y."/>
            <person name="Cai Y."/>
            <person name="Lin Z."/>
            <person name="Chen P."/>
        </authorList>
    </citation>
    <scope>NUCLEOTIDE SEQUENCE [LARGE SCALE GENOMIC DNA]</scope>
    <source>
        <strain evidence="7 8">130</strain>
    </source>
</reference>
<proteinExistence type="inferred from homology"/>
<keyword evidence="8" id="KW-1185">Reference proteome</keyword>
<dbReference type="RefSeq" id="WP_134720534.1">
    <property type="nucleotide sequence ID" value="NZ_SDKM01000045.1"/>
</dbReference>
<dbReference type="InterPro" id="IPR039425">
    <property type="entry name" value="RNA_pol_sigma-70-like"/>
</dbReference>
<keyword evidence="5" id="KW-0804">Transcription</keyword>
<dbReference type="SUPFAM" id="SSF88659">
    <property type="entry name" value="Sigma3 and sigma4 domains of RNA polymerase sigma factors"/>
    <property type="match status" value="1"/>
</dbReference>
<evidence type="ECO:0000259" key="6">
    <source>
        <dbReference type="SMART" id="SM00421"/>
    </source>
</evidence>
<dbReference type="InterPro" id="IPR014284">
    <property type="entry name" value="RNA_pol_sigma-70_dom"/>
</dbReference>
<dbReference type="Gene3D" id="1.10.1740.10">
    <property type="match status" value="1"/>
</dbReference>
<dbReference type="OrthoDB" id="3692620at2"/>
<dbReference type="InterPro" id="IPR007630">
    <property type="entry name" value="RNA_pol_sigma70_r4"/>
</dbReference>
<dbReference type="EMBL" id="SDKM01000045">
    <property type="protein sequence ID" value="RYP82565.1"/>
    <property type="molecule type" value="Genomic_DNA"/>
</dbReference>
<keyword evidence="4" id="KW-0238">DNA-binding</keyword>
<evidence type="ECO:0000256" key="1">
    <source>
        <dbReference type="ARBA" id="ARBA00010641"/>
    </source>
</evidence>
<dbReference type="InterPro" id="IPR013325">
    <property type="entry name" value="RNA_pol_sigma_r2"/>
</dbReference>
<dbReference type="SMART" id="SM00421">
    <property type="entry name" value="HTH_LUXR"/>
    <property type="match status" value="1"/>
</dbReference>
<dbReference type="Pfam" id="PF04542">
    <property type="entry name" value="Sigma70_r2"/>
    <property type="match status" value="1"/>
</dbReference>
<sequence>MDREVELREFVSARGAALSRAAYLLTGDHQAAEDLVQETYVVLVRRWQKSGQVDPEAYVRRILYTRFVDGWRRRRLRELPWASPPDTAGADEAGTATDRLTLASALARLTPRQRAVLVLRFYEDLTEQQAAAALGVSPNTVKSQARVALQRLRELAPDAVAPFEGVES</sequence>
<dbReference type="SUPFAM" id="SSF88946">
    <property type="entry name" value="Sigma2 domain of RNA polymerase sigma factors"/>
    <property type="match status" value="1"/>
</dbReference>
<feature type="domain" description="HTH luxR-type" evidence="6">
    <location>
        <begin position="106"/>
        <end position="159"/>
    </location>
</feature>
<evidence type="ECO:0000313" key="7">
    <source>
        <dbReference type="EMBL" id="RYP82565.1"/>
    </source>
</evidence>
<dbReference type="NCBIfam" id="TIGR02983">
    <property type="entry name" value="SigE-fam_strep"/>
    <property type="match status" value="1"/>
</dbReference>
<dbReference type="PANTHER" id="PTHR43133:SF50">
    <property type="entry name" value="ECF RNA POLYMERASE SIGMA FACTOR SIGM"/>
    <property type="match status" value="1"/>
</dbReference>
<keyword evidence="3" id="KW-0731">Sigma factor</keyword>
<dbReference type="GO" id="GO:0006352">
    <property type="term" value="P:DNA-templated transcription initiation"/>
    <property type="evidence" value="ECO:0007669"/>
    <property type="project" value="InterPro"/>
</dbReference>
<dbReference type="NCBIfam" id="TIGR02937">
    <property type="entry name" value="sigma70-ECF"/>
    <property type="match status" value="1"/>
</dbReference>
<dbReference type="GO" id="GO:0003677">
    <property type="term" value="F:DNA binding"/>
    <property type="evidence" value="ECO:0007669"/>
    <property type="project" value="UniProtKB-KW"/>
</dbReference>
<gene>
    <name evidence="7" type="ORF">EKO23_21510</name>
</gene>
<dbReference type="GO" id="GO:0016987">
    <property type="term" value="F:sigma factor activity"/>
    <property type="evidence" value="ECO:0007669"/>
    <property type="project" value="UniProtKB-KW"/>
</dbReference>
<comment type="caution">
    <text evidence="7">The sequence shown here is derived from an EMBL/GenBank/DDBJ whole genome shotgun (WGS) entry which is preliminary data.</text>
</comment>
<organism evidence="7 8">
    <name type="scientific">Nocardioides guangzhouensis</name>
    <dbReference type="NCBI Taxonomy" id="2497878"/>
    <lineage>
        <taxon>Bacteria</taxon>
        <taxon>Bacillati</taxon>
        <taxon>Actinomycetota</taxon>
        <taxon>Actinomycetes</taxon>
        <taxon>Propionibacteriales</taxon>
        <taxon>Nocardioidaceae</taxon>
        <taxon>Nocardioides</taxon>
    </lineage>
</organism>
<evidence type="ECO:0000256" key="5">
    <source>
        <dbReference type="ARBA" id="ARBA00023163"/>
    </source>
</evidence>
<dbReference type="AlphaFoldDB" id="A0A4Q4Z5F8"/>
<evidence type="ECO:0000313" key="8">
    <source>
        <dbReference type="Proteomes" id="UP000295198"/>
    </source>
</evidence>